<comment type="similarity">
    <text evidence="1">Belongs to the universal ribosomal protein uS17 family.</text>
</comment>
<dbReference type="InterPro" id="IPR012340">
    <property type="entry name" value="NA-bd_OB-fold"/>
</dbReference>
<keyword evidence="6" id="KW-1185">Reference proteome</keyword>
<organism evidence="5 6">
    <name type="scientific">Aspergillus sclerotiicarbonarius (strain CBS 121057 / IBT 28362)</name>
    <dbReference type="NCBI Taxonomy" id="1448318"/>
    <lineage>
        <taxon>Eukaryota</taxon>
        <taxon>Fungi</taxon>
        <taxon>Dikarya</taxon>
        <taxon>Ascomycota</taxon>
        <taxon>Pezizomycotina</taxon>
        <taxon>Eurotiomycetes</taxon>
        <taxon>Eurotiomycetidae</taxon>
        <taxon>Eurotiales</taxon>
        <taxon>Aspergillaceae</taxon>
        <taxon>Aspergillus</taxon>
        <taxon>Aspergillus subgen. Circumdati</taxon>
    </lineage>
</organism>
<feature type="compositionally biased region" description="Low complexity" evidence="4">
    <location>
        <begin position="47"/>
        <end position="62"/>
    </location>
</feature>
<dbReference type="Pfam" id="PF00366">
    <property type="entry name" value="Ribosomal_S17"/>
    <property type="match status" value="1"/>
</dbReference>
<feature type="region of interest" description="Disordered" evidence="4">
    <location>
        <begin position="40"/>
        <end position="67"/>
    </location>
</feature>
<dbReference type="STRING" id="1448318.A0A319EQP3"/>
<feature type="compositionally biased region" description="Basic and acidic residues" evidence="4">
    <location>
        <begin position="160"/>
        <end position="176"/>
    </location>
</feature>
<reference evidence="5 6" key="1">
    <citation type="submission" date="2018-02" db="EMBL/GenBank/DDBJ databases">
        <title>The genomes of Aspergillus section Nigri reveals drivers in fungal speciation.</title>
        <authorList>
            <consortium name="DOE Joint Genome Institute"/>
            <person name="Vesth T.C."/>
            <person name="Nybo J."/>
            <person name="Theobald S."/>
            <person name="Brandl J."/>
            <person name="Frisvad J.C."/>
            <person name="Nielsen K.F."/>
            <person name="Lyhne E.K."/>
            <person name="Kogle M.E."/>
            <person name="Kuo A."/>
            <person name="Riley R."/>
            <person name="Clum A."/>
            <person name="Nolan M."/>
            <person name="Lipzen A."/>
            <person name="Salamov A."/>
            <person name="Henrissat B."/>
            <person name="Wiebenga A."/>
            <person name="De vries R.P."/>
            <person name="Grigoriev I.V."/>
            <person name="Mortensen U.H."/>
            <person name="Andersen M.R."/>
            <person name="Baker S.E."/>
        </authorList>
    </citation>
    <scope>NUCLEOTIDE SEQUENCE [LARGE SCALE GENOMIC DNA]</scope>
    <source>
        <strain evidence="5 6">CBS 121057</strain>
    </source>
</reference>
<dbReference type="AlphaFoldDB" id="A0A319EQP3"/>
<name>A0A319EQP3_ASPSB</name>
<evidence type="ECO:0000256" key="1">
    <source>
        <dbReference type="ARBA" id="ARBA00010254"/>
    </source>
</evidence>
<proteinExistence type="inferred from homology"/>
<dbReference type="VEuPathDB" id="FungiDB:BO78DRAFT_392988"/>
<evidence type="ECO:0000313" key="6">
    <source>
        <dbReference type="Proteomes" id="UP000248423"/>
    </source>
</evidence>
<sequence>MRPTNLLRAMQPLRISLIRSTTPSTTTPSLYHTFQRSLSTTTPRLNEPQPQQQEDTTQSSTPASTIVPPSLRAYPYKTKTGTVVSVGRMDRTVRVSYRHTTWDKHIQKPYPKITTFLVSDPRNSLREGDVIEFSNGFPKTRNVHHVVERIIAPFGSSIDERPPVMSREERDAERAAKRAAKSQRREDRRLEDGGEEIEGAREHVGRIQRLVVERTAAQVEA</sequence>
<dbReference type="GO" id="GO:0003735">
    <property type="term" value="F:structural constituent of ribosome"/>
    <property type="evidence" value="ECO:0007669"/>
    <property type="project" value="InterPro"/>
</dbReference>
<evidence type="ECO:0000256" key="2">
    <source>
        <dbReference type="ARBA" id="ARBA00022980"/>
    </source>
</evidence>
<dbReference type="GO" id="GO:1990904">
    <property type="term" value="C:ribonucleoprotein complex"/>
    <property type="evidence" value="ECO:0007669"/>
    <property type="project" value="UniProtKB-KW"/>
</dbReference>
<keyword evidence="3" id="KW-0687">Ribonucleoprotein</keyword>
<dbReference type="Gene3D" id="2.40.50.140">
    <property type="entry name" value="Nucleic acid-binding proteins"/>
    <property type="match status" value="1"/>
</dbReference>
<dbReference type="GO" id="GO:0006412">
    <property type="term" value="P:translation"/>
    <property type="evidence" value="ECO:0007669"/>
    <property type="project" value="InterPro"/>
</dbReference>
<evidence type="ECO:0000256" key="3">
    <source>
        <dbReference type="ARBA" id="ARBA00023274"/>
    </source>
</evidence>
<accession>A0A319EQP3</accession>
<feature type="region of interest" description="Disordered" evidence="4">
    <location>
        <begin position="160"/>
        <end position="204"/>
    </location>
</feature>
<dbReference type="InterPro" id="IPR000266">
    <property type="entry name" value="Ribosomal_uS17"/>
</dbReference>
<gene>
    <name evidence="5" type="ORF">BO78DRAFT_392988</name>
</gene>
<dbReference type="SUPFAM" id="SSF50249">
    <property type="entry name" value="Nucleic acid-binding proteins"/>
    <property type="match status" value="1"/>
</dbReference>
<dbReference type="OrthoDB" id="274752at2759"/>
<dbReference type="GO" id="GO:0005840">
    <property type="term" value="C:ribosome"/>
    <property type="evidence" value="ECO:0007669"/>
    <property type="project" value="UniProtKB-KW"/>
</dbReference>
<evidence type="ECO:0000313" key="5">
    <source>
        <dbReference type="EMBL" id="PYI11591.1"/>
    </source>
</evidence>
<feature type="compositionally biased region" description="Basic and acidic residues" evidence="4">
    <location>
        <begin position="183"/>
        <end position="204"/>
    </location>
</feature>
<keyword evidence="2" id="KW-0689">Ribosomal protein</keyword>
<protein>
    <submittedName>
        <fullName evidence="5">Nucleic acid-binding protein</fullName>
    </submittedName>
</protein>
<dbReference type="EMBL" id="KZ826317">
    <property type="protein sequence ID" value="PYI11591.1"/>
    <property type="molecule type" value="Genomic_DNA"/>
</dbReference>
<evidence type="ECO:0000256" key="4">
    <source>
        <dbReference type="SAM" id="MobiDB-lite"/>
    </source>
</evidence>
<dbReference type="Proteomes" id="UP000248423">
    <property type="component" value="Unassembled WGS sequence"/>
</dbReference>